<accession>A0A0F9N6W7</accession>
<sequence length="55" mass="6402">MAMKTIELDLSFLKDFLSGFSLNHFMLSGNRYKNNLIKNLSHLEMGLKIRSEIKL</sequence>
<dbReference type="AlphaFoldDB" id="A0A0F9N6W7"/>
<gene>
    <name evidence="1" type="ORF">LCGC14_1298740</name>
</gene>
<comment type="caution">
    <text evidence="1">The sequence shown here is derived from an EMBL/GenBank/DDBJ whole genome shotgun (WGS) entry which is preliminary data.</text>
</comment>
<organism evidence="1">
    <name type="scientific">marine sediment metagenome</name>
    <dbReference type="NCBI Taxonomy" id="412755"/>
    <lineage>
        <taxon>unclassified sequences</taxon>
        <taxon>metagenomes</taxon>
        <taxon>ecological metagenomes</taxon>
    </lineage>
</organism>
<reference evidence="1" key="1">
    <citation type="journal article" date="2015" name="Nature">
        <title>Complex archaea that bridge the gap between prokaryotes and eukaryotes.</title>
        <authorList>
            <person name="Spang A."/>
            <person name="Saw J.H."/>
            <person name="Jorgensen S.L."/>
            <person name="Zaremba-Niedzwiedzka K."/>
            <person name="Martijn J."/>
            <person name="Lind A.E."/>
            <person name="van Eijk R."/>
            <person name="Schleper C."/>
            <person name="Guy L."/>
            <person name="Ettema T.J."/>
        </authorList>
    </citation>
    <scope>NUCLEOTIDE SEQUENCE</scope>
</reference>
<dbReference type="EMBL" id="LAZR01007561">
    <property type="protein sequence ID" value="KKM84480.1"/>
    <property type="molecule type" value="Genomic_DNA"/>
</dbReference>
<proteinExistence type="predicted"/>
<protein>
    <submittedName>
        <fullName evidence="1">Uncharacterized protein</fullName>
    </submittedName>
</protein>
<name>A0A0F9N6W7_9ZZZZ</name>
<evidence type="ECO:0000313" key="1">
    <source>
        <dbReference type="EMBL" id="KKM84480.1"/>
    </source>
</evidence>